<dbReference type="RefSeq" id="WP_184453780.1">
    <property type="nucleotide sequence ID" value="NZ_JACHMK010000001.1"/>
</dbReference>
<dbReference type="EMBL" id="JACHMK010000001">
    <property type="protein sequence ID" value="MBB6335431.1"/>
    <property type="molecule type" value="Genomic_DNA"/>
</dbReference>
<sequence length="237" mass="28159">MRYDTSGRTYWYQWWKDRILSDRQASVFLIDTMTHWEQIFLEETIEEHAQLFNPTDPAWSPIDWAGEYTVEDTTDPQEIRLLQNQLEKEILTRFYELAMARLCILTGMGSDWNGAPWTESDFDPKLDLNRLTMLVQGDDRDRAAQWMLNHGPVDTETILVWFMMWWLDRPLPEGLVETPPAQWDTISSTHRYPTPIPFWVGETRPFSQWVNDLILQLAQRKGLDWEDLMELTAEDEQ</sequence>
<organism evidence="1 2">
    <name type="scientific">Schaalia hyovaginalis</name>
    <dbReference type="NCBI Taxonomy" id="29316"/>
    <lineage>
        <taxon>Bacteria</taxon>
        <taxon>Bacillati</taxon>
        <taxon>Actinomycetota</taxon>
        <taxon>Actinomycetes</taxon>
        <taxon>Actinomycetales</taxon>
        <taxon>Actinomycetaceae</taxon>
        <taxon>Schaalia</taxon>
    </lineage>
</organism>
<protein>
    <submittedName>
        <fullName evidence="1">Uncharacterized protein</fullName>
    </submittedName>
</protein>
<evidence type="ECO:0000313" key="2">
    <source>
        <dbReference type="Proteomes" id="UP000617426"/>
    </source>
</evidence>
<proteinExistence type="predicted"/>
<name>A0A923E8E0_9ACTO</name>
<evidence type="ECO:0000313" key="1">
    <source>
        <dbReference type="EMBL" id="MBB6335431.1"/>
    </source>
</evidence>
<comment type="caution">
    <text evidence="1">The sequence shown here is derived from an EMBL/GenBank/DDBJ whole genome shotgun (WGS) entry which is preliminary data.</text>
</comment>
<reference evidence="1" key="1">
    <citation type="submission" date="2020-08" db="EMBL/GenBank/DDBJ databases">
        <title>Sequencing the genomes of 1000 actinobacteria strains.</title>
        <authorList>
            <person name="Klenk H.-P."/>
        </authorList>
    </citation>
    <scope>NUCLEOTIDE SEQUENCE</scope>
    <source>
        <strain evidence="1">DSM 10695</strain>
    </source>
</reference>
<accession>A0A923E8E0</accession>
<dbReference type="AlphaFoldDB" id="A0A923E8E0"/>
<keyword evidence="2" id="KW-1185">Reference proteome</keyword>
<dbReference type="Proteomes" id="UP000617426">
    <property type="component" value="Unassembled WGS sequence"/>
</dbReference>
<gene>
    <name evidence="1" type="ORF">HD592_001996</name>
</gene>